<dbReference type="InterPro" id="IPR019775">
    <property type="entry name" value="WD40_repeat_CS"/>
</dbReference>
<feature type="repeat" description="WD" evidence="7">
    <location>
        <begin position="540"/>
        <end position="582"/>
    </location>
</feature>
<evidence type="ECO:0000256" key="7">
    <source>
        <dbReference type="PROSITE-ProRule" id="PRU00221"/>
    </source>
</evidence>
<dbReference type="AlphaFoldDB" id="A0A1R1PKX1"/>
<dbReference type="PROSITE" id="PS00678">
    <property type="entry name" value="WD_REPEATS_1"/>
    <property type="match status" value="1"/>
</dbReference>
<dbReference type="InterPro" id="IPR017907">
    <property type="entry name" value="Znf_RING_CS"/>
</dbReference>
<dbReference type="OrthoDB" id="273771at2759"/>
<evidence type="ECO:0000256" key="1">
    <source>
        <dbReference type="ARBA" id="ARBA00022574"/>
    </source>
</evidence>
<evidence type="ECO:0000313" key="10">
    <source>
        <dbReference type="Proteomes" id="UP000188320"/>
    </source>
</evidence>
<dbReference type="PROSITE" id="PS00518">
    <property type="entry name" value="ZF_RING_1"/>
    <property type="match status" value="1"/>
</dbReference>
<keyword evidence="5" id="KW-0862">Zinc</keyword>
<dbReference type="Gene3D" id="2.130.10.10">
    <property type="entry name" value="YVTN repeat-like/Quinoprotein amine dehydrogenase"/>
    <property type="match status" value="1"/>
</dbReference>
<dbReference type="GO" id="GO:0061630">
    <property type="term" value="F:ubiquitin protein ligase activity"/>
    <property type="evidence" value="ECO:0007669"/>
    <property type="project" value="InterPro"/>
</dbReference>
<dbReference type="InterPro" id="IPR036322">
    <property type="entry name" value="WD40_repeat_dom_sf"/>
</dbReference>
<protein>
    <submittedName>
        <fullName evidence="9">E3 ubiquitin-protein ligase COP1</fullName>
    </submittedName>
</protein>
<keyword evidence="10" id="KW-1185">Reference proteome</keyword>
<evidence type="ECO:0000256" key="4">
    <source>
        <dbReference type="ARBA" id="ARBA00022771"/>
    </source>
</evidence>
<dbReference type="Gene3D" id="3.30.40.10">
    <property type="entry name" value="Zinc/RING finger domain, C3HC4 (zinc finger)"/>
    <property type="match status" value="1"/>
</dbReference>
<evidence type="ECO:0000256" key="3">
    <source>
        <dbReference type="ARBA" id="ARBA00022737"/>
    </source>
</evidence>
<dbReference type="SUPFAM" id="SSF57850">
    <property type="entry name" value="RING/U-box"/>
    <property type="match status" value="1"/>
</dbReference>
<reference evidence="10" key="1">
    <citation type="submission" date="2017-01" db="EMBL/GenBank/DDBJ databases">
        <authorList>
            <person name="Wang Y."/>
            <person name="White M."/>
            <person name="Kvist S."/>
            <person name="Moncalvo J.-M."/>
        </authorList>
    </citation>
    <scope>NUCLEOTIDE SEQUENCE [LARGE SCALE GENOMIC DNA]</scope>
    <source>
        <strain evidence="10">COL-18-3</strain>
    </source>
</reference>
<sequence length="762" mass="85238">MCIQLIVTQLNPISNGKSASVMSGKEKYRADAVDISRAATFTKFDSLKRKRTGGSEENLIENDEVKVSKTEMYLEPDHTDIDTAKTSPTGTEYGGGKVASKNSSCISKPIIFEKSTDSNKREDESVDVNVDLESVKKEKMETKASPELGVEKYLKCPICLERIKEAFMTICGHTFCYVCIKDHLEFEDDCPCCHTEVSEEQLFPNFALNRITEDIEVFASMRDMKRNYIRSGEELIDNVEKILKSGFYLSKEHVECLLEIVGNKWREVDEKQGKRAQGSEFGTEVCRKRSTVTIVANRFDEYGPNSTDDCGVGLTDLQKKRIIDHFDDLKDLYFGTRGPPPALTSNRANLSNTLNRISKHTQFVPKATFRYGDNSLGSAIVASIEFDKDNEIFAVAGVTRKIKLYSYEKVLQDAEQWATITKYSKNRVSWLRKNQEILESNNHLSYTDEFYPFQSDINNDESAVSSQHESFNGYSTPKSGSSSADHSVISPISCSLTISNRFKISCLSYSPAKKSQLACSDYEGVVTLWDCRTGTSTAQYNEHEKRAWSVDFSTVAPTRLCSGGDDGRVKVWSTTSRSSVLTLEGKANVCSVRFSPSDSNLLAFGSADHNIHCYDLRQPKNPLYLLSGHKKAVSYVRFLSDNRVVSASTDNTLKLWDLASQTDLRTFVGHTNEKNFVGLAISSCGDDWISCGSENNVVYTYNSSLSKPVLTYNFDGLQPEDRSTRTTGPDKDNFVSAVCWKRDSDTMISANSTGLVRILKLC</sequence>
<keyword evidence="4 6" id="KW-0863">Zinc-finger</keyword>
<evidence type="ECO:0000256" key="6">
    <source>
        <dbReference type="PROSITE-ProRule" id="PRU00175"/>
    </source>
</evidence>
<evidence type="ECO:0000259" key="8">
    <source>
        <dbReference type="PROSITE" id="PS50089"/>
    </source>
</evidence>
<keyword evidence="3" id="KW-0677">Repeat</keyword>
<dbReference type="InterPro" id="IPR001841">
    <property type="entry name" value="Znf_RING"/>
</dbReference>
<dbReference type="Pfam" id="PF00400">
    <property type="entry name" value="WD40"/>
    <property type="match status" value="3"/>
</dbReference>
<keyword evidence="2" id="KW-0479">Metal-binding</keyword>
<dbReference type="SMART" id="SM00184">
    <property type="entry name" value="RING"/>
    <property type="match status" value="1"/>
</dbReference>
<gene>
    <name evidence="9" type="ORF">AX774_g4915</name>
</gene>
<dbReference type="Proteomes" id="UP000188320">
    <property type="component" value="Unassembled WGS sequence"/>
</dbReference>
<organism evidence="9 10">
    <name type="scientific">Zancudomyces culisetae</name>
    <name type="common">Gut fungus</name>
    <name type="synonym">Smittium culisetae</name>
    <dbReference type="NCBI Taxonomy" id="1213189"/>
    <lineage>
        <taxon>Eukaryota</taxon>
        <taxon>Fungi</taxon>
        <taxon>Fungi incertae sedis</taxon>
        <taxon>Zoopagomycota</taxon>
        <taxon>Kickxellomycotina</taxon>
        <taxon>Harpellomycetes</taxon>
        <taxon>Harpellales</taxon>
        <taxon>Legeriomycetaceae</taxon>
        <taxon>Zancudomyces</taxon>
    </lineage>
</organism>
<proteinExistence type="predicted"/>
<dbReference type="SUPFAM" id="SSF50978">
    <property type="entry name" value="WD40 repeat-like"/>
    <property type="match status" value="1"/>
</dbReference>
<accession>A0A1R1PKX1</accession>
<dbReference type="InterPro" id="IPR001680">
    <property type="entry name" value="WD40_rpt"/>
</dbReference>
<evidence type="ECO:0000256" key="5">
    <source>
        <dbReference type="ARBA" id="ARBA00022833"/>
    </source>
</evidence>
<dbReference type="EMBL" id="LSSK01000856">
    <property type="protein sequence ID" value="OMH81620.1"/>
    <property type="molecule type" value="Genomic_DNA"/>
</dbReference>
<dbReference type="InterPro" id="IPR042755">
    <property type="entry name" value="COP1"/>
</dbReference>
<dbReference type="PROSITE" id="PS50294">
    <property type="entry name" value="WD_REPEATS_REGION"/>
    <property type="match status" value="1"/>
</dbReference>
<dbReference type="InterPro" id="IPR013083">
    <property type="entry name" value="Znf_RING/FYVE/PHD"/>
</dbReference>
<dbReference type="PANTHER" id="PTHR44080">
    <property type="entry name" value="E3 UBIQUITIN-PROTEIN LIGASE COP1"/>
    <property type="match status" value="1"/>
</dbReference>
<keyword evidence="1 7" id="KW-0853">WD repeat</keyword>
<dbReference type="Pfam" id="PF13923">
    <property type="entry name" value="zf-C3HC4_2"/>
    <property type="match status" value="1"/>
</dbReference>
<feature type="domain" description="RING-type" evidence="8">
    <location>
        <begin position="156"/>
        <end position="194"/>
    </location>
</feature>
<dbReference type="GO" id="GO:0008270">
    <property type="term" value="F:zinc ion binding"/>
    <property type="evidence" value="ECO:0007669"/>
    <property type="project" value="UniProtKB-KW"/>
</dbReference>
<dbReference type="InterPro" id="IPR015943">
    <property type="entry name" value="WD40/YVTN_repeat-like_dom_sf"/>
</dbReference>
<feature type="repeat" description="WD" evidence="7">
    <location>
        <begin position="626"/>
        <end position="666"/>
    </location>
</feature>
<comment type="caution">
    <text evidence="9">The sequence shown here is derived from an EMBL/GenBank/DDBJ whole genome shotgun (WGS) entry which is preliminary data.</text>
</comment>
<evidence type="ECO:0000313" key="9">
    <source>
        <dbReference type="EMBL" id="OMH81620.1"/>
    </source>
</evidence>
<dbReference type="PROSITE" id="PS50082">
    <property type="entry name" value="WD_REPEATS_2"/>
    <property type="match status" value="2"/>
</dbReference>
<dbReference type="SMART" id="SM00320">
    <property type="entry name" value="WD40"/>
    <property type="match status" value="7"/>
</dbReference>
<name>A0A1R1PKX1_ZANCU</name>
<dbReference type="CDD" id="cd16504">
    <property type="entry name" value="RING-HC_COP1"/>
    <property type="match status" value="1"/>
</dbReference>
<evidence type="ECO:0000256" key="2">
    <source>
        <dbReference type="ARBA" id="ARBA00022723"/>
    </source>
</evidence>
<dbReference type="PROSITE" id="PS50089">
    <property type="entry name" value="ZF_RING_2"/>
    <property type="match status" value="1"/>
</dbReference>